<feature type="transmembrane region" description="Helical" evidence="1">
    <location>
        <begin position="144"/>
        <end position="163"/>
    </location>
</feature>
<feature type="transmembrane region" description="Helical" evidence="1">
    <location>
        <begin position="183"/>
        <end position="203"/>
    </location>
</feature>
<evidence type="ECO:0000313" key="3">
    <source>
        <dbReference type="Proteomes" id="UP000002724"/>
    </source>
</evidence>
<dbReference type="EMBL" id="CP001110">
    <property type="protein sequence ID" value="ACF43909.1"/>
    <property type="molecule type" value="Genomic_DNA"/>
</dbReference>
<dbReference type="RefSeq" id="WP_012508396.1">
    <property type="nucleotide sequence ID" value="NC_011060.1"/>
</dbReference>
<feature type="transmembrane region" description="Helical" evidence="1">
    <location>
        <begin position="242"/>
        <end position="265"/>
    </location>
</feature>
<dbReference type="STRING" id="324925.Ppha_1673"/>
<keyword evidence="1" id="KW-1133">Transmembrane helix</keyword>
<protein>
    <submittedName>
        <fullName evidence="2">Uncharacterized protein</fullName>
    </submittedName>
</protein>
<accession>B4SAW3</accession>
<dbReference type="AlphaFoldDB" id="B4SAW3"/>
<feature type="transmembrane region" description="Helical" evidence="1">
    <location>
        <begin position="83"/>
        <end position="100"/>
    </location>
</feature>
<dbReference type="KEGG" id="pph:Ppha_1673"/>
<feature type="transmembrane region" description="Helical" evidence="1">
    <location>
        <begin position="277"/>
        <end position="300"/>
    </location>
</feature>
<keyword evidence="1" id="KW-0472">Membrane</keyword>
<feature type="transmembrane region" description="Helical" evidence="1">
    <location>
        <begin position="320"/>
        <end position="344"/>
    </location>
</feature>
<organism evidence="2 3">
    <name type="scientific">Pelodictyon phaeoclathratiforme (strain DSM 5477 / BU-1)</name>
    <dbReference type="NCBI Taxonomy" id="324925"/>
    <lineage>
        <taxon>Bacteria</taxon>
        <taxon>Pseudomonadati</taxon>
        <taxon>Chlorobiota</taxon>
        <taxon>Chlorobiia</taxon>
        <taxon>Chlorobiales</taxon>
        <taxon>Chlorobiaceae</taxon>
        <taxon>Chlorobium/Pelodictyon group</taxon>
        <taxon>Pelodictyon</taxon>
    </lineage>
</organism>
<dbReference type="OrthoDB" id="596792at2"/>
<evidence type="ECO:0000256" key="1">
    <source>
        <dbReference type="SAM" id="Phobius"/>
    </source>
</evidence>
<dbReference type="Proteomes" id="UP000002724">
    <property type="component" value="Chromosome"/>
</dbReference>
<gene>
    <name evidence="2" type="ordered locus">Ppha_1673</name>
</gene>
<feature type="transmembrane region" description="Helical" evidence="1">
    <location>
        <begin position="49"/>
        <end position="71"/>
    </location>
</feature>
<feature type="transmembrane region" description="Helical" evidence="1">
    <location>
        <begin position="374"/>
        <end position="392"/>
    </location>
</feature>
<dbReference type="eggNOG" id="ENOG5033PDI">
    <property type="taxonomic scope" value="Bacteria"/>
</dbReference>
<dbReference type="HOGENOM" id="CLU_632657_0_0_10"/>
<feature type="transmembrane region" description="Helical" evidence="1">
    <location>
        <begin position="12"/>
        <end position="43"/>
    </location>
</feature>
<feature type="transmembrane region" description="Helical" evidence="1">
    <location>
        <begin position="106"/>
        <end position="123"/>
    </location>
</feature>
<keyword evidence="3" id="KW-1185">Reference proteome</keyword>
<proteinExistence type="predicted"/>
<feature type="transmembrane region" description="Helical" evidence="1">
    <location>
        <begin position="215"/>
        <end position="236"/>
    </location>
</feature>
<keyword evidence="1" id="KW-0812">Transmembrane</keyword>
<evidence type="ECO:0000313" key="2">
    <source>
        <dbReference type="EMBL" id="ACF43909.1"/>
    </source>
</evidence>
<reference evidence="2 3" key="1">
    <citation type="submission" date="2008-06" db="EMBL/GenBank/DDBJ databases">
        <title>Complete sequence of Pelodictyon phaeoclathratiforme BU-1.</title>
        <authorList>
            <consortium name="US DOE Joint Genome Institute"/>
            <person name="Lucas S."/>
            <person name="Copeland A."/>
            <person name="Lapidus A."/>
            <person name="Glavina del Rio T."/>
            <person name="Dalin E."/>
            <person name="Tice H."/>
            <person name="Bruce D."/>
            <person name="Goodwin L."/>
            <person name="Pitluck S."/>
            <person name="Schmutz J."/>
            <person name="Larimer F."/>
            <person name="Land M."/>
            <person name="Hauser L."/>
            <person name="Kyrpides N."/>
            <person name="Mikhailova N."/>
            <person name="Liu Z."/>
            <person name="Li T."/>
            <person name="Zhao F."/>
            <person name="Overmann J."/>
            <person name="Bryant D.A."/>
            <person name="Richardson P."/>
        </authorList>
    </citation>
    <scope>NUCLEOTIDE SEQUENCE [LARGE SCALE GENOMIC DNA]</scope>
    <source>
        <strain evidence="3">DSM 5477 / BU-1</strain>
    </source>
</reference>
<sequence length="423" mass="47739" precursor="true">MNLRHFDGELNTVARLFLSVSVTVIALASLFGAAGALMANLFLLKLHPYIFFIGFGNLAILILNRYLTAAIYPELKVDPFRQLRYIILILIALVMITVAIAMEWPLLKALTGLVLIIAVVAPLREIFTTLSVSKIWKEVSVRYYIFDVLFLLVANIGLFTLGLKEAFPDQWLIPFFVTQSSYFLGSSFPLSISVMGFLYTYAWSRSSKRELVKRLFSLWFYVFVGGVLLFLIVILAEYYLGMMLISHILLFGVMALFGGFTLYLYNFFHKNFPHPALAFLLSGLALLFATSAYGIMNIFFLKGIHFGTIPPLRFDRMWIYHSHTHAALLGWITFSFIGMIYIVIPSIIRSNSLETLRSERALSALLGEPVMKRAFTQLTLLLLSATAILLAFFLENNLLLGVAGTLYGCTVSYLSINLRQEIT</sequence>
<name>B4SAW3_PELPB</name>